<gene>
    <name evidence="1" type="ORF">EVAR_16659_1</name>
</gene>
<reference evidence="1 2" key="1">
    <citation type="journal article" date="2019" name="Commun. Biol.">
        <title>The bagworm genome reveals a unique fibroin gene that provides high tensile strength.</title>
        <authorList>
            <person name="Kono N."/>
            <person name="Nakamura H."/>
            <person name="Ohtoshi R."/>
            <person name="Tomita M."/>
            <person name="Numata K."/>
            <person name="Arakawa K."/>
        </authorList>
    </citation>
    <scope>NUCLEOTIDE SEQUENCE [LARGE SCALE GENOMIC DNA]</scope>
</reference>
<dbReference type="EMBL" id="BGZK01000252">
    <property type="protein sequence ID" value="GBP31884.1"/>
    <property type="molecule type" value="Genomic_DNA"/>
</dbReference>
<comment type="caution">
    <text evidence="1">The sequence shown here is derived from an EMBL/GenBank/DDBJ whole genome shotgun (WGS) entry which is preliminary data.</text>
</comment>
<proteinExistence type="predicted"/>
<dbReference type="Proteomes" id="UP000299102">
    <property type="component" value="Unassembled WGS sequence"/>
</dbReference>
<organism evidence="1 2">
    <name type="scientific">Eumeta variegata</name>
    <name type="common">Bagworm moth</name>
    <name type="synonym">Eumeta japonica</name>
    <dbReference type="NCBI Taxonomy" id="151549"/>
    <lineage>
        <taxon>Eukaryota</taxon>
        <taxon>Metazoa</taxon>
        <taxon>Ecdysozoa</taxon>
        <taxon>Arthropoda</taxon>
        <taxon>Hexapoda</taxon>
        <taxon>Insecta</taxon>
        <taxon>Pterygota</taxon>
        <taxon>Neoptera</taxon>
        <taxon>Endopterygota</taxon>
        <taxon>Lepidoptera</taxon>
        <taxon>Glossata</taxon>
        <taxon>Ditrysia</taxon>
        <taxon>Tineoidea</taxon>
        <taxon>Psychidae</taxon>
        <taxon>Oiketicinae</taxon>
        <taxon>Eumeta</taxon>
    </lineage>
</organism>
<evidence type="ECO:0000313" key="2">
    <source>
        <dbReference type="Proteomes" id="UP000299102"/>
    </source>
</evidence>
<name>A0A4C1V1D6_EUMVA</name>
<accession>A0A4C1V1D6</accession>
<sequence length="100" mass="10794">MRVSAAPEVVLLTESDAVFVRIGGGAVVCVTRRRRLVATEGLVSVCVSEVRRLKIYRSYYKHTGAQAHGAAGGAGKGIWITTVELCPQYNRTGKRIAVSF</sequence>
<protein>
    <submittedName>
        <fullName evidence="1">Uncharacterized protein</fullName>
    </submittedName>
</protein>
<keyword evidence="2" id="KW-1185">Reference proteome</keyword>
<evidence type="ECO:0000313" key="1">
    <source>
        <dbReference type="EMBL" id="GBP31884.1"/>
    </source>
</evidence>
<dbReference type="AlphaFoldDB" id="A0A4C1V1D6"/>